<name>A0A5N5NPZ4_9ROSI</name>
<evidence type="ECO:0000313" key="2">
    <source>
        <dbReference type="EMBL" id="KAB5568803.1"/>
    </source>
</evidence>
<protein>
    <submittedName>
        <fullName evidence="2">Uncharacterized protein</fullName>
    </submittedName>
</protein>
<keyword evidence="1" id="KW-1133">Transmembrane helix</keyword>
<dbReference type="EMBL" id="VDCV01000002">
    <property type="protein sequence ID" value="KAB5568803.1"/>
    <property type="molecule type" value="Genomic_DNA"/>
</dbReference>
<keyword evidence="1" id="KW-0472">Membrane</keyword>
<sequence length="96" mass="11017">MSVMSRTKKDCLSFTVSFKEIFNYIKAIFVGRTKKMTARNEKEAAAAELQAEKMQVEPANEAENVKNKIDKSIFSILLALCIAQRFFWYHIADGVY</sequence>
<proteinExistence type="predicted"/>
<gene>
    <name evidence="2" type="ORF">DKX38_002596</name>
</gene>
<dbReference type="AlphaFoldDB" id="A0A5N5NPZ4"/>
<evidence type="ECO:0000256" key="1">
    <source>
        <dbReference type="SAM" id="Phobius"/>
    </source>
</evidence>
<keyword evidence="3" id="KW-1185">Reference proteome</keyword>
<evidence type="ECO:0000313" key="3">
    <source>
        <dbReference type="Proteomes" id="UP000326939"/>
    </source>
</evidence>
<dbReference type="Proteomes" id="UP000326939">
    <property type="component" value="Chromosome 2"/>
</dbReference>
<accession>A0A5N5NPZ4</accession>
<organism evidence="2 3">
    <name type="scientific">Salix brachista</name>
    <dbReference type="NCBI Taxonomy" id="2182728"/>
    <lineage>
        <taxon>Eukaryota</taxon>
        <taxon>Viridiplantae</taxon>
        <taxon>Streptophyta</taxon>
        <taxon>Embryophyta</taxon>
        <taxon>Tracheophyta</taxon>
        <taxon>Spermatophyta</taxon>
        <taxon>Magnoliopsida</taxon>
        <taxon>eudicotyledons</taxon>
        <taxon>Gunneridae</taxon>
        <taxon>Pentapetalae</taxon>
        <taxon>rosids</taxon>
        <taxon>fabids</taxon>
        <taxon>Malpighiales</taxon>
        <taxon>Salicaceae</taxon>
        <taxon>Saliceae</taxon>
        <taxon>Salix</taxon>
    </lineage>
</organism>
<feature type="transmembrane region" description="Helical" evidence="1">
    <location>
        <begin position="73"/>
        <end position="91"/>
    </location>
</feature>
<reference evidence="3" key="1">
    <citation type="journal article" date="2019" name="Gigascience">
        <title>De novo genome assembly of the endangered Acer yangbiense, a plant species with extremely small populations endemic to Yunnan Province, China.</title>
        <authorList>
            <person name="Yang J."/>
            <person name="Wariss H.M."/>
            <person name="Tao L."/>
            <person name="Zhang R."/>
            <person name="Yun Q."/>
            <person name="Hollingsworth P."/>
            <person name="Dao Z."/>
            <person name="Luo G."/>
            <person name="Guo H."/>
            <person name="Ma Y."/>
            <person name="Sun W."/>
        </authorList>
    </citation>
    <scope>NUCLEOTIDE SEQUENCE [LARGE SCALE GENOMIC DNA]</scope>
    <source>
        <strain evidence="3">cv. br00</strain>
    </source>
</reference>
<comment type="caution">
    <text evidence="2">The sequence shown here is derived from an EMBL/GenBank/DDBJ whole genome shotgun (WGS) entry which is preliminary data.</text>
</comment>
<keyword evidence="1" id="KW-0812">Transmembrane</keyword>